<evidence type="ECO:0000313" key="4">
    <source>
        <dbReference type="Proteomes" id="UP000184245"/>
    </source>
</evidence>
<dbReference type="RefSeq" id="WP_341443527.1">
    <property type="nucleotide sequence ID" value="NZ_FQVI01000036.1"/>
</dbReference>
<dbReference type="AlphaFoldDB" id="A0A1M5CAH6"/>
<accession>A0A1M5CAH6</accession>
<dbReference type="SUPFAM" id="SSF52540">
    <property type="entry name" value="P-loop containing nucleoside triphosphate hydrolases"/>
    <property type="match status" value="1"/>
</dbReference>
<feature type="domain" description="CobW/HypB/UreG nucleotide-binding" evidence="1">
    <location>
        <begin position="13"/>
        <end position="177"/>
    </location>
</feature>
<protein>
    <submittedName>
        <fullName evidence="3">TIGR03943 family protein</fullName>
    </submittedName>
</protein>
<dbReference type="Proteomes" id="UP000184245">
    <property type="component" value="Unassembled WGS sequence"/>
</dbReference>
<proteinExistence type="predicted"/>
<dbReference type="Pfam" id="PF21537">
    <property type="entry name" value="DUF1980_C"/>
    <property type="match status" value="1"/>
</dbReference>
<gene>
    <name evidence="3" type="ORF">SAMN02745158_04056</name>
</gene>
<dbReference type="Pfam" id="PF02492">
    <property type="entry name" value="cobW"/>
    <property type="match status" value="1"/>
</dbReference>
<evidence type="ECO:0000259" key="1">
    <source>
        <dbReference type="Pfam" id="PF02492"/>
    </source>
</evidence>
<dbReference type="Gene3D" id="3.40.50.300">
    <property type="entry name" value="P-loop containing nucleotide triphosphate hydrolases"/>
    <property type="match status" value="1"/>
</dbReference>
<organism evidence="3 4">
    <name type="scientific">Lactonifactor longoviformis DSM 17459</name>
    <dbReference type="NCBI Taxonomy" id="1122155"/>
    <lineage>
        <taxon>Bacteria</taxon>
        <taxon>Bacillati</taxon>
        <taxon>Bacillota</taxon>
        <taxon>Clostridia</taxon>
        <taxon>Eubacteriales</taxon>
        <taxon>Clostridiaceae</taxon>
        <taxon>Lactonifactor</taxon>
    </lineage>
</organism>
<reference evidence="3 4" key="1">
    <citation type="submission" date="2016-11" db="EMBL/GenBank/DDBJ databases">
        <authorList>
            <person name="Jaros S."/>
            <person name="Januszkiewicz K."/>
            <person name="Wedrychowicz H."/>
        </authorList>
    </citation>
    <scope>NUCLEOTIDE SEQUENCE [LARGE SCALE GENOMIC DNA]</scope>
    <source>
        <strain evidence="3 4">DSM 17459</strain>
    </source>
</reference>
<evidence type="ECO:0000313" key="3">
    <source>
        <dbReference type="EMBL" id="SHF51738.1"/>
    </source>
</evidence>
<feature type="domain" description="DUF1980" evidence="2">
    <location>
        <begin position="194"/>
        <end position="320"/>
    </location>
</feature>
<dbReference type="STRING" id="1122155.SAMN02745158_04056"/>
<dbReference type="InterPro" id="IPR003495">
    <property type="entry name" value="CobW/HypB/UreG_nucleotide-bd"/>
</dbReference>
<evidence type="ECO:0000259" key="2">
    <source>
        <dbReference type="Pfam" id="PF21537"/>
    </source>
</evidence>
<sequence length="322" mass="36871">MAEIDEIDEIQVPVYLMAGFLDSGKSTFLNFTIAQEYFALDETTLLILCEEGEVEYDARELEKYNTVMEIIEEPQELTPQRLTAMDIAYRPGRIVIEYNGMWPVSALEEMEFPGGWGIVQHITTVDASTFQVYMNNMKSLFMEMVRGADLVIFNRCEKGLPLATFRRSVKVVNQSAEIIFEDEQGEIENIFEDEMPFDLDADVISIREEDYGIWYIDAMDHPERYKGKTVEFTGMVLKSKEFPSKMFVPGRMAMTCCADDTTFIGYVCRSPYAPKLKTGQWVKVTAAVGYDYVRAYHGEGPVLEAKSVELTEPLEEELVYFN</sequence>
<dbReference type="EMBL" id="FQVI01000036">
    <property type="protein sequence ID" value="SHF51738.1"/>
    <property type="molecule type" value="Genomic_DNA"/>
</dbReference>
<dbReference type="InterPro" id="IPR048447">
    <property type="entry name" value="DUF1980_C"/>
</dbReference>
<dbReference type="InterPro" id="IPR027417">
    <property type="entry name" value="P-loop_NTPase"/>
</dbReference>
<keyword evidence="4" id="KW-1185">Reference proteome</keyword>
<dbReference type="PANTHER" id="PTHR40047">
    <property type="entry name" value="UPF0703 PROTEIN YCGQ"/>
    <property type="match status" value="1"/>
</dbReference>
<dbReference type="PANTHER" id="PTHR40047:SF1">
    <property type="entry name" value="UPF0703 PROTEIN YCGQ"/>
    <property type="match status" value="1"/>
</dbReference>
<dbReference type="InterPro" id="IPR052955">
    <property type="entry name" value="UPF0703_membrane_permease"/>
</dbReference>
<name>A0A1M5CAH6_9CLOT</name>